<dbReference type="EMBL" id="CP054212">
    <property type="protein sequence ID" value="QKJ87721.1"/>
    <property type="molecule type" value="Genomic_DNA"/>
</dbReference>
<accession>A0A6M8UFP1</accession>
<name>A0A6M8UFP1_9GAMM</name>
<evidence type="ECO:0000256" key="1">
    <source>
        <dbReference type="ARBA" id="ARBA00004418"/>
    </source>
</evidence>
<dbReference type="Gene3D" id="3.40.190.10">
    <property type="entry name" value="Periplasmic binding protein-like II"/>
    <property type="match status" value="2"/>
</dbReference>
<dbReference type="KEGG" id="pmak:PMPD1_2784"/>
<comment type="similarity">
    <text evidence="2">Belongs to the bacterial solute-binding protein SsuA/TauA family.</text>
</comment>
<evidence type="ECO:0000259" key="5">
    <source>
        <dbReference type="Pfam" id="PF09084"/>
    </source>
</evidence>
<reference evidence="6 7" key="1">
    <citation type="submission" date="2020-06" db="EMBL/GenBank/DDBJ databases">
        <title>Genome sequence of Paramixta manurensis strain PD-1.</title>
        <authorList>
            <person name="Lee C.W."/>
            <person name="Kim J."/>
        </authorList>
    </citation>
    <scope>NUCLEOTIDE SEQUENCE [LARGE SCALE GENOMIC DNA]</scope>
    <source>
        <strain evidence="6 7">PD-1</strain>
    </source>
</reference>
<evidence type="ECO:0000256" key="2">
    <source>
        <dbReference type="ARBA" id="ARBA00010742"/>
    </source>
</evidence>
<comment type="subcellular location">
    <subcellularLocation>
        <location evidence="1">Periplasm</location>
    </subcellularLocation>
</comment>
<protein>
    <submittedName>
        <fullName evidence="6">NitT/TauT family transport system substrate-binding protein</fullName>
    </submittedName>
</protein>
<dbReference type="Proteomes" id="UP000505325">
    <property type="component" value="Chromosome"/>
</dbReference>
<dbReference type="PANTHER" id="PTHR30024:SF47">
    <property type="entry name" value="TAURINE-BINDING PERIPLASMIC PROTEIN"/>
    <property type="match status" value="1"/>
</dbReference>
<dbReference type="AlphaFoldDB" id="A0A6M8UFP1"/>
<evidence type="ECO:0000256" key="4">
    <source>
        <dbReference type="SAM" id="SignalP"/>
    </source>
</evidence>
<evidence type="ECO:0000313" key="7">
    <source>
        <dbReference type="Proteomes" id="UP000505325"/>
    </source>
</evidence>
<sequence length="340" mass="36622">MFNTRKLSKVGCFTSGIILCSAFASPGFAAEKEIRVICNNWSGFAPVFVASDLGYFKAHGLNVKVKFDDSQSDAMAAITSGDVEVDMRTIDDYQRRPRTASTPGVIIGTIDESTGGDGVVADNTVNSISDLKGKTVAIENDIPAYLLLEMALKKAGLNYSDLKIKQTSGSDALSVFSDPNVAAIGTFQPFMNKAVELQKKRGAHVIVSSAAYPGTIVDVIIVNQKRLKADPAAYHDFLAGVYKAVEFYKTDPEKFIHLSAPHFGLSDKDFAESIKGSLSYSDLANVKKYFGSEQSPGSIYTVFDTLMGLNMENKASDNVLSAKQSIDSSVVNSISLSDIR</sequence>
<dbReference type="InterPro" id="IPR015168">
    <property type="entry name" value="SsuA/THI5"/>
</dbReference>
<keyword evidence="3 4" id="KW-0732">Signal</keyword>
<proteinExistence type="inferred from homology"/>
<gene>
    <name evidence="6" type="ORF">PMPD1_2784</name>
</gene>
<feature type="chain" id="PRO_5026767661" evidence="4">
    <location>
        <begin position="30"/>
        <end position="340"/>
    </location>
</feature>
<dbReference type="SUPFAM" id="SSF53850">
    <property type="entry name" value="Periplasmic binding protein-like II"/>
    <property type="match status" value="1"/>
</dbReference>
<keyword evidence="7" id="KW-1185">Reference proteome</keyword>
<dbReference type="RefSeq" id="WP_173634644.1">
    <property type="nucleotide sequence ID" value="NZ_CP054212.1"/>
</dbReference>
<dbReference type="Pfam" id="PF09084">
    <property type="entry name" value="NMT1"/>
    <property type="match status" value="1"/>
</dbReference>
<feature type="domain" description="SsuA/THI5-like" evidence="5">
    <location>
        <begin position="43"/>
        <end position="254"/>
    </location>
</feature>
<feature type="signal peptide" evidence="4">
    <location>
        <begin position="1"/>
        <end position="29"/>
    </location>
</feature>
<evidence type="ECO:0000256" key="3">
    <source>
        <dbReference type="ARBA" id="ARBA00022729"/>
    </source>
</evidence>
<dbReference type="PANTHER" id="PTHR30024">
    <property type="entry name" value="ALIPHATIC SULFONATES-BINDING PROTEIN-RELATED"/>
    <property type="match status" value="1"/>
</dbReference>
<evidence type="ECO:0000313" key="6">
    <source>
        <dbReference type="EMBL" id="QKJ87721.1"/>
    </source>
</evidence>
<organism evidence="6 7">
    <name type="scientific">Paramixta manurensis</name>
    <dbReference type="NCBI Taxonomy" id="2740817"/>
    <lineage>
        <taxon>Bacteria</taxon>
        <taxon>Pseudomonadati</taxon>
        <taxon>Pseudomonadota</taxon>
        <taxon>Gammaproteobacteria</taxon>
        <taxon>Enterobacterales</taxon>
        <taxon>Erwiniaceae</taxon>
        <taxon>Paramixta</taxon>
    </lineage>
</organism>
<dbReference type="GO" id="GO:0042597">
    <property type="term" value="C:periplasmic space"/>
    <property type="evidence" value="ECO:0007669"/>
    <property type="project" value="UniProtKB-SubCell"/>
</dbReference>